<reference evidence="4" key="1">
    <citation type="submission" date="2025-08" db="UniProtKB">
        <authorList>
            <consortium name="RefSeq"/>
        </authorList>
    </citation>
    <scope>IDENTIFICATION</scope>
    <source>
        <tissue evidence="4">Etiolated seedlings</tissue>
    </source>
</reference>
<feature type="transmembrane region" description="Helical" evidence="2">
    <location>
        <begin position="70"/>
        <end position="89"/>
    </location>
</feature>
<feature type="compositionally biased region" description="Basic residues" evidence="1">
    <location>
        <begin position="277"/>
        <end position="291"/>
    </location>
</feature>
<feature type="region of interest" description="Disordered" evidence="1">
    <location>
        <begin position="262"/>
        <end position="300"/>
    </location>
</feature>
<keyword evidence="3" id="KW-1185">Reference proteome</keyword>
<evidence type="ECO:0000313" key="3">
    <source>
        <dbReference type="Proteomes" id="UP000087171"/>
    </source>
</evidence>
<feature type="compositionally biased region" description="Basic and acidic residues" evidence="1">
    <location>
        <begin position="262"/>
        <end position="271"/>
    </location>
</feature>
<accession>A0A3Q7YBX6</accession>
<dbReference type="PANTHER" id="PTHR34567">
    <property type="entry name" value="FK506-BINDING-LIKE PROTEIN"/>
    <property type="match status" value="1"/>
</dbReference>
<feature type="transmembrane region" description="Helical" evidence="2">
    <location>
        <begin position="46"/>
        <end position="63"/>
    </location>
</feature>
<sequence>MALLIPFPSSQQMANQFPPTSLIHVFVFLCTYSAFFSSFFPNFFSYSLTLFSLFFFILWPSLLGENNMFLNLNIIPVITNHLSLYYFWFTGIWQPTVPRWEKMFCSSVGSVPWEKLVETKKYMYLYDNVVNWNDSASEEAFDNAKSRFWSEINGLPCDIPLPDPDIYIDDIDWSSTIDPELILDLERDAIVPSDKENDAEVVILGDALLVNQSFFCIGWGDFEKDAPKQAELVSGAQVNVNENNSATPAEQNYASYCAAKEYERQNDRNDSRGWNQRPHRRRGAGRNRRRRKEENMAHDK</sequence>
<evidence type="ECO:0000313" key="4">
    <source>
        <dbReference type="RefSeq" id="XP_027186945.1"/>
    </source>
</evidence>
<dbReference type="STRING" id="3827.A0A3Q7YBX6"/>
<dbReference type="AlphaFoldDB" id="A0A3Q7YBX6"/>
<dbReference type="Proteomes" id="UP000087171">
    <property type="component" value="Unplaced"/>
</dbReference>
<proteinExistence type="predicted"/>
<feature type="transmembrane region" description="Helical" evidence="2">
    <location>
        <begin position="21"/>
        <end position="40"/>
    </location>
</feature>
<dbReference type="PANTHER" id="PTHR34567:SF3">
    <property type="entry name" value="FK506-BINDING-LIKE PROTEIN"/>
    <property type="match status" value="1"/>
</dbReference>
<evidence type="ECO:0000256" key="2">
    <source>
        <dbReference type="SAM" id="Phobius"/>
    </source>
</evidence>
<dbReference type="RefSeq" id="XP_027186945.1">
    <property type="nucleotide sequence ID" value="XM_027331144.1"/>
</dbReference>
<name>A0A3Q7YBX6_CICAR</name>
<protein>
    <submittedName>
        <fullName evidence="4">Uncharacterized protein LOC101512193 isoform X1</fullName>
    </submittedName>
</protein>
<evidence type="ECO:0000256" key="1">
    <source>
        <dbReference type="SAM" id="MobiDB-lite"/>
    </source>
</evidence>
<dbReference type="OrthoDB" id="1415806at2759"/>
<organism evidence="3 4">
    <name type="scientific">Cicer arietinum</name>
    <name type="common">Chickpea</name>
    <name type="synonym">Garbanzo</name>
    <dbReference type="NCBI Taxonomy" id="3827"/>
    <lineage>
        <taxon>Eukaryota</taxon>
        <taxon>Viridiplantae</taxon>
        <taxon>Streptophyta</taxon>
        <taxon>Embryophyta</taxon>
        <taxon>Tracheophyta</taxon>
        <taxon>Spermatophyta</taxon>
        <taxon>Magnoliopsida</taxon>
        <taxon>eudicotyledons</taxon>
        <taxon>Gunneridae</taxon>
        <taxon>Pentapetalae</taxon>
        <taxon>rosids</taxon>
        <taxon>fabids</taxon>
        <taxon>Fabales</taxon>
        <taxon>Fabaceae</taxon>
        <taxon>Papilionoideae</taxon>
        <taxon>50 kb inversion clade</taxon>
        <taxon>NPAAA clade</taxon>
        <taxon>Hologalegina</taxon>
        <taxon>IRL clade</taxon>
        <taxon>Cicereae</taxon>
        <taxon>Cicer</taxon>
    </lineage>
</organism>
<keyword evidence="2" id="KW-0812">Transmembrane</keyword>
<keyword evidence="2" id="KW-0472">Membrane</keyword>
<gene>
    <name evidence="4" type="primary">LOC101512193</name>
</gene>
<keyword evidence="2" id="KW-1133">Transmembrane helix</keyword>